<dbReference type="InterPro" id="IPR000477">
    <property type="entry name" value="RT_dom"/>
</dbReference>
<dbReference type="AlphaFoldDB" id="A0AAD7VXT4"/>
<accession>A0AAD7VXT4</accession>
<dbReference type="Proteomes" id="UP001221898">
    <property type="component" value="Unassembled WGS sequence"/>
</dbReference>
<organism evidence="2 3">
    <name type="scientific">Aldrovandia affinis</name>
    <dbReference type="NCBI Taxonomy" id="143900"/>
    <lineage>
        <taxon>Eukaryota</taxon>
        <taxon>Metazoa</taxon>
        <taxon>Chordata</taxon>
        <taxon>Craniata</taxon>
        <taxon>Vertebrata</taxon>
        <taxon>Euteleostomi</taxon>
        <taxon>Actinopterygii</taxon>
        <taxon>Neopterygii</taxon>
        <taxon>Teleostei</taxon>
        <taxon>Notacanthiformes</taxon>
        <taxon>Halosauridae</taxon>
        <taxon>Aldrovandia</taxon>
    </lineage>
</organism>
<dbReference type="InterPro" id="IPR043502">
    <property type="entry name" value="DNA/RNA_pol_sf"/>
</dbReference>
<dbReference type="SUPFAM" id="SSF56672">
    <property type="entry name" value="DNA/RNA polymerases"/>
    <property type="match status" value="1"/>
</dbReference>
<gene>
    <name evidence="2" type="ORF">AAFF_G00109100</name>
</gene>
<comment type="caution">
    <text evidence="2">The sequence shown here is derived from an EMBL/GenBank/DDBJ whole genome shotgun (WGS) entry which is preliminary data.</text>
</comment>
<evidence type="ECO:0000313" key="2">
    <source>
        <dbReference type="EMBL" id="KAJ8353101.1"/>
    </source>
</evidence>
<evidence type="ECO:0000313" key="3">
    <source>
        <dbReference type="Proteomes" id="UP001221898"/>
    </source>
</evidence>
<dbReference type="PROSITE" id="PS50878">
    <property type="entry name" value="RT_POL"/>
    <property type="match status" value="1"/>
</dbReference>
<dbReference type="Pfam" id="PF00078">
    <property type="entry name" value="RVT_1"/>
    <property type="match status" value="1"/>
</dbReference>
<dbReference type="EMBL" id="JAINUG010001714">
    <property type="protein sequence ID" value="KAJ8353101.1"/>
    <property type="molecule type" value="Genomic_DNA"/>
</dbReference>
<dbReference type="PANTHER" id="PTHR33332">
    <property type="entry name" value="REVERSE TRANSCRIPTASE DOMAIN-CONTAINING PROTEIN"/>
    <property type="match status" value="1"/>
</dbReference>
<keyword evidence="3" id="KW-1185">Reference proteome</keyword>
<feature type="domain" description="Reverse transcriptase" evidence="1">
    <location>
        <begin position="1"/>
        <end position="190"/>
    </location>
</feature>
<proteinExistence type="predicted"/>
<protein>
    <recommendedName>
        <fullName evidence="1">Reverse transcriptase domain-containing protein</fullName>
    </recommendedName>
</protein>
<evidence type="ECO:0000259" key="1">
    <source>
        <dbReference type="PROSITE" id="PS50878"/>
    </source>
</evidence>
<sequence length="190" mass="21628">MSKILEKVVFNQLNIFFNENSILEKFQSGFKSNHSTETALTKIVNDLRLSVAANKVSVLILLDLSAAFDTIDHSILINRLENWVGLSECGVNWFRTYITERQFFISFGDHMSEKYDVSFGVAQGSCLGPLLFSLYMLPLGNIIRDHNVNFHSYADDTQLYISVEPNDANALYSLTTFLSAINQWMSNNFF</sequence>
<name>A0AAD7VXT4_9TELE</name>
<reference evidence="2" key="1">
    <citation type="journal article" date="2023" name="Science">
        <title>Genome structures resolve the early diversification of teleost fishes.</title>
        <authorList>
            <person name="Parey E."/>
            <person name="Louis A."/>
            <person name="Montfort J."/>
            <person name="Bouchez O."/>
            <person name="Roques C."/>
            <person name="Iampietro C."/>
            <person name="Lluch J."/>
            <person name="Castinel A."/>
            <person name="Donnadieu C."/>
            <person name="Desvignes T."/>
            <person name="Floi Bucao C."/>
            <person name="Jouanno E."/>
            <person name="Wen M."/>
            <person name="Mejri S."/>
            <person name="Dirks R."/>
            <person name="Jansen H."/>
            <person name="Henkel C."/>
            <person name="Chen W.J."/>
            <person name="Zahm M."/>
            <person name="Cabau C."/>
            <person name="Klopp C."/>
            <person name="Thompson A.W."/>
            <person name="Robinson-Rechavi M."/>
            <person name="Braasch I."/>
            <person name="Lecointre G."/>
            <person name="Bobe J."/>
            <person name="Postlethwait J.H."/>
            <person name="Berthelot C."/>
            <person name="Roest Crollius H."/>
            <person name="Guiguen Y."/>
        </authorList>
    </citation>
    <scope>NUCLEOTIDE SEQUENCE</scope>
    <source>
        <strain evidence="2">NC1722</strain>
    </source>
</reference>